<feature type="compositionally biased region" description="Basic and acidic residues" evidence="1">
    <location>
        <begin position="303"/>
        <end position="314"/>
    </location>
</feature>
<feature type="compositionally biased region" description="Low complexity" evidence="1">
    <location>
        <begin position="350"/>
        <end position="359"/>
    </location>
</feature>
<reference evidence="2" key="1">
    <citation type="submission" date="2017-12" db="EMBL/GenBank/DDBJ databases">
        <title>Gene loss provides genomic basis for host adaptation in cereal stripe rust fungi.</title>
        <authorList>
            <person name="Xia C."/>
        </authorList>
    </citation>
    <scope>NUCLEOTIDE SEQUENCE [LARGE SCALE GENOMIC DNA]</scope>
    <source>
        <strain evidence="2">93-210</strain>
    </source>
</reference>
<feature type="region of interest" description="Disordered" evidence="1">
    <location>
        <begin position="292"/>
        <end position="513"/>
    </location>
</feature>
<gene>
    <name evidence="2" type="ORF">PSTT_08291</name>
</gene>
<evidence type="ECO:0000313" key="2">
    <source>
        <dbReference type="EMBL" id="POW07364.1"/>
    </source>
</evidence>
<feature type="compositionally biased region" description="Polar residues" evidence="1">
    <location>
        <begin position="474"/>
        <end position="488"/>
    </location>
</feature>
<dbReference type="AlphaFoldDB" id="A0A2S4VCY0"/>
<name>A0A2S4VCY0_9BASI</name>
<organism evidence="2 3">
    <name type="scientific">Puccinia striiformis</name>
    <dbReference type="NCBI Taxonomy" id="27350"/>
    <lineage>
        <taxon>Eukaryota</taxon>
        <taxon>Fungi</taxon>
        <taxon>Dikarya</taxon>
        <taxon>Basidiomycota</taxon>
        <taxon>Pucciniomycotina</taxon>
        <taxon>Pucciniomycetes</taxon>
        <taxon>Pucciniales</taxon>
        <taxon>Pucciniaceae</taxon>
        <taxon>Puccinia</taxon>
    </lineage>
</organism>
<feature type="region of interest" description="Disordered" evidence="1">
    <location>
        <begin position="223"/>
        <end position="261"/>
    </location>
</feature>
<feature type="compositionally biased region" description="Basic and acidic residues" evidence="1">
    <location>
        <begin position="384"/>
        <end position="394"/>
    </location>
</feature>
<dbReference type="EMBL" id="PKSL01000075">
    <property type="protein sequence ID" value="POW07364.1"/>
    <property type="molecule type" value="Genomic_DNA"/>
</dbReference>
<feature type="compositionally biased region" description="Basic and acidic residues" evidence="1">
    <location>
        <begin position="442"/>
        <end position="454"/>
    </location>
</feature>
<proteinExistence type="predicted"/>
<feature type="compositionally biased region" description="Pro residues" evidence="1">
    <location>
        <begin position="323"/>
        <end position="332"/>
    </location>
</feature>
<feature type="compositionally biased region" description="Polar residues" evidence="1">
    <location>
        <begin position="334"/>
        <end position="345"/>
    </location>
</feature>
<feature type="compositionally biased region" description="Pro residues" evidence="1">
    <location>
        <begin position="360"/>
        <end position="369"/>
    </location>
</feature>
<accession>A0A2S4VCY0</accession>
<sequence length="587" mass="62738">MRVNFGRDTTSVAKTLSRARSSVLETLFLATTFAFLVSLTACQRSGGQFFTPGLLIINGPAPDSKKPAGKKIKLSLEVTGDGVLKPSNTDAGSQLATAILGVEIYLVSREHNITISQGPQLMQGERGSSVKHMDFVIPEVIEIVLALETGHQSREHHTDRGNCVCIRFGVLQLSVRHPGTIRQPTANTAFFTPSKLDRINGKEFYSVYSLPFHVLEAGEKDETKSVGAGERNKCADFPAPQAELQDSRPSKQPFIKKGQTGFKIQKGKIPLPEGEDTFVPEVVVTTLMVQAANTGTPTPPPKNEADVKKSKSPAEDTPAGKEPTPPKSPEPPVQETSPTQSSTSVVKDATPPTQDLTPPTQDPIRPPFQPANRVQEGSQSTNKDSGRSSGENKRTGFSSRITFKENASGRSANKSQLSTSSGIPTDSPALSPQTATNAIFDDDAKRSKATERPKTLPSATESKDLPTEAEELVSKQSPTPVESLNPPLNDSEASKQAVEHPAESSHTGTLDPAVVEAVESRGSMGKISQANAAVLGQKSSSSTPKQMVFSVPLIAPSRSDSNVLSTYSSKITFLLSLALYSIVTLLY</sequence>
<feature type="compositionally biased region" description="Basic and acidic residues" evidence="1">
    <location>
        <begin position="223"/>
        <end position="234"/>
    </location>
</feature>
<feature type="compositionally biased region" description="Polar residues" evidence="1">
    <location>
        <begin position="408"/>
        <end position="437"/>
    </location>
</feature>
<keyword evidence="3" id="KW-1185">Reference proteome</keyword>
<dbReference type="VEuPathDB" id="FungiDB:PSTT_08291"/>
<evidence type="ECO:0000313" key="3">
    <source>
        <dbReference type="Proteomes" id="UP000239156"/>
    </source>
</evidence>
<dbReference type="Proteomes" id="UP000239156">
    <property type="component" value="Unassembled WGS sequence"/>
</dbReference>
<evidence type="ECO:0000256" key="1">
    <source>
        <dbReference type="SAM" id="MobiDB-lite"/>
    </source>
</evidence>
<protein>
    <submittedName>
        <fullName evidence="2">Uncharacterized protein</fullName>
    </submittedName>
</protein>
<comment type="caution">
    <text evidence="2">The sequence shown here is derived from an EMBL/GenBank/DDBJ whole genome shotgun (WGS) entry which is preliminary data.</text>
</comment>
<dbReference type="VEuPathDB" id="FungiDB:PSHT_02622"/>